<dbReference type="Proteomes" id="UP000622405">
    <property type="component" value="Unassembled WGS sequence"/>
</dbReference>
<feature type="compositionally biased region" description="Basic residues" evidence="1">
    <location>
        <begin position="191"/>
        <end position="201"/>
    </location>
</feature>
<feature type="transmembrane region" description="Helical" evidence="2">
    <location>
        <begin position="12"/>
        <end position="30"/>
    </location>
</feature>
<name>A0ABR6YZ55_9FIRM</name>
<feature type="transmembrane region" description="Helical" evidence="2">
    <location>
        <begin position="78"/>
        <end position="102"/>
    </location>
</feature>
<evidence type="ECO:0000256" key="2">
    <source>
        <dbReference type="SAM" id="Phobius"/>
    </source>
</evidence>
<keyword evidence="2" id="KW-1133">Transmembrane helix</keyword>
<evidence type="ECO:0000256" key="1">
    <source>
        <dbReference type="SAM" id="MobiDB-lite"/>
    </source>
</evidence>
<feature type="transmembrane region" description="Helical" evidence="2">
    <location>
        <begin position="114"/>
        <end position="135"/>
    </location>
</feature>
<accession>A0ABR6YZ55</accession>
<evidence type="ECO:0000313" key="4">
    <source>
        <dbReference type="Proteomes" id="UP000622405"/>
    </source>
</evidence>
<keyword evidence="4" id="KW-1185">Reference proteome</keyword>
<protein>
    <recommendedName>
        <fullName evidence="5">DNA translocase FtsK 4TM region domain-containing protein</fullName>
    </recommendedName>
</protein>
<evidence type="ECO:0000313" key="3">
    <source>
        <dbReference type="EMBL" id="MBC3900527.1"/>
    </source>
</evidence>
<reference evidence="3 4" key="1">
    <citation type="journal article" date="2020" name="mSystems">
        <title>Defining Genomic and Predicted Metabolic Features of the Acetobacterium Genus.</title>
        <authorList>
            <person name="Ross D.E."/>
            <person name="Marshall C.W."/>
            <person name="Gulliver D."/>
            <person name="May H.D."/>
            <person name="Norman R.S."/>
        </authorList>
    </citation>
    <scope>NUCLEOTIDE SEQUENCE [LARGE SCALE GENOMIC DNA]</scope>
    <source>
        <strain evidence="3 4">DSM 4132</strain>
    </source>
</reference>
<feature type="transmembrane region" description="Helical" evidence="2">
    <location>
        <begin position="42"/>
        <end position="66"/>
    </location>
</feature>
<feature type="transmembrane region" description="Helical" evidence="2">
    <location>
        <begin position="142"/>
        <end position="166"/>
    </location>
</feature>
<comment type="caution">
    <text evidence="3">The sequence shown here is derived from an EMBL/GenBank/DDBJ whole genome shotgun (WGS) entry which is preliminary data.</text>
</comment>
<keyword evidence="2" id="KW-0472">Membrane</keyword>
<keyword evidence="2" id="KW-0812">Transmembrane</keyword>
<sequence>MNQIKRKRRLSALEAAVLGNILYIVIVLIFKNVFDLIRTSDFNYLFNGIQLLTVGAFWITLFAICFKNISGNEKPKAFRYVLYSLVPIIVLTGTLTVVSTMFPGQDTNSIWNQFAFIAAPTIFWYLPYGLIYQLIGGETSIFILFGIGLVLTIVFQVFGIILGRILGRKYWEETKAEDQRDLEYDLETKKEKKKPRKKSRMPKRESIGLEGLSDEQINEGFTPKAPETMTMTEVILDDAYAETERTNYKKPRRNKSETGLFETIDPVVDEKIFSSEKVQPTYESEIKPAAMPEITFETVNSKTQSETVGDWNRSHPIDLENLNKGLNQHEETDDKSFLMETSAVRIINEEDIEEYYRNKK</sequence>
<dbReference type="RefSeq" id="WP_026394922.1">
    <property type="nucleotide sequence ID" value="NZ_WJBE01000012.1"/>
</dbReference>
<feature type="region of interest" description="Disordered" evidence="1">
    <location>
        <begin position="188"/>
        <end position="209"/>
    </location>
</feature>
<evidence type="ECO:0008006" key="5">
    <source>
        <dbReference type="Google" id="ProtNLM"/>
    </source>
</evidence>
<proteinExistence type="predicted"/>
<dbReference type="EMBL" id="WJBE01000012">
    <property type="protein sequence ID" value="MBC3900527.1"/>
    <property type="molecule type" value="Genomic_DNA"/>
</dbReference>
<organism evidence="3 4">
    <name type="scientific">Acetobacterium malicum</name>
    <dbReference type="NCBI Taxonomy" id="52692"/>
    <lineage>
        <taxon>Bacteria</taxon>
        <taxon>Bacillati</taxon>
        <taxon>Bacillota</taxon>
        <taxon>Clostridia</taxon>
        <taxon>Eubacteriales</taxon>
        <taxon>Eubacteriaceae</taxon>
        <taxon>Acetobacterium</taxon>
    </lineage>
</organism>
<gene>
    <name evidence="3" type="ORF">GH811_12955</name>
</gene>